<dbReference type="Proteomes" id="UP001163603">
    <property type="component" value="Chromosome 12"/>
</dbReference>
<comment type="caution">
    <text evidence="1">The sequence shown here is derived from an EMBL/GenBank/DDBJ whole genome shotgun (WGS) entry which is preliminary data.</text>
</comment>
<dbReference type="EMBL" id="CM047747">
    <property type="protein sequence ID" value="KAJ0017276.1"/>
    <property type="molecule type" value="Genomic_DNA"/>
</dbReference>
<reference evidence="2" key="1">
    <citation type="journal article" date="2023" name="G3 (Bethesda)">
        <title>Genome assembly and association tests identify interacting loci associated with vigor, precocity, and sex in interspecific pistachio rootstocks.</title>
        <authorList>
            <person name="Palmer W."/>
            <person name="Jacygrad E."/>
            <person name="Sagayaradj S."/>
            <person name="Cavanaugh K."/>
            <person name="Han R."/>
            <person name="Bertier L."/>
            <person name="Beede B."/>
            <person name="Kafkas S."/>
            <person name="Golino D."/>
            <person name="Preece J."/>
            <person name="Michelmore R."/>
        </authorList>
    </citation>
    <scope>NUCLEOTIDE SEQUENCE [LARGE SCALE GENOMIC DNA]</scope>
</reference>
<protein>
    <submittedName>
        <fullName evidence="1">Uncharacterized protein</fullName>
    </submittedName>
</protein>
<evidence type="ECO:0000313" key="2">
    <source>
        <dbReference type="Proteomes" id="UP001163603"/>
    </source>
</evidence>
<evidence type="ECO:0000313" key="1">
    <source>
        <dbReference type="EMBL" id="KAJ0017276.1"/>
    </source>
</evidence>
<proteinExistence type="predicted"/>
<accession>A0ACC0XIN6</accession>
<organism evidence="1 2">
    <name type="scientific">Pistacia integerrima</name>
    <dbReference type="NCBI Taxonomy" id="434235"/>
    <lineage>
        <taxon>Eukaryota</taxon>
        <taxon>Viridiplantae</taxon>
        <taxon>Streptophyta</taxon>
        <taxon>Embryophyta</taxon>
        <taxon>Tracheophyta</taxon>
        <taxon>Spermatophyta</taxon>
        <taxon>Magnoliopsida</taxon>
        <taxon>eudicotyledons</taxon>
        <taxon>Gunneridae</taxon>
        <taxon>Pentapetalae</taxon>
        <taxon>rosids</taxon>
        <taxon>malvids</taxon>
        <taxon>Sapindales</taxon>
        <taxon>Anacardiaceae</taxon>
        <taxon>Pistacia</taxon>
    </lineage>
</organism>
<name>A0ACC0XIN6_9ROSI</name>
<sequence>MKVAMTVRKRVMIFAVMFVASVRQAKMTAVTISFNWRSSCSCRVRIALNLKGLDYEYAAVNLVKGEQNSPGFRKLNPLGYVPVLVDGDVLLSDSFAILLYLAEKYPQHPLLPSDLKTKAINFQANFYFLSL</sequence>
<keyword evidence="2" id="KW-1185">Reference proteome</keyword>
<gene>
    <name evidence="1" type="ORF">Pint_11436</name>
</gene>